<proteinExistence type="predicted"/>
<evidence type="ECO:0000313" key="1">
    <source>
        <dbReference type="EMBL" id="AMP04985.1"/>
    </source>
</evidence>
<dbReference type="KEGG" id="cpra:CPter91_2635"/>
<sequence length="37" mass="4396">MTPVLEFYRSSNLKAGLLRHWQKCLICTDVCQMLHIF</sequence>
<dbReference type="Proteomes" id="UP000074561">
    <property type="component" value="Chromosome"/>
</dbReference>
<organism evidence="1 2">
    <name type="scientific">Collimonas pratensis</name>
    <dbReference type="NCBI Taxonomy" id="279113"/>
    <lineage>
        <taxon>Bacteria</taxon>
        <taxon>Pseudomonadati</taxon>
        <taxon>Pseudomonadota</taxon>
        <taxon>Betaproteobacteria</taxon>
        <taxon>Burkholderiales</taxon>
        <taxon>Oxalobacteraceae</taxon>
        <taxon>Collimonas</taxon>
    </lineage>
</organism>
<reference evidence="1 2" key="1">
    <citation type="submission" date="2015-11" db="EMBL/GenBank/DDBJ databases">
        <title>Exploring the genomic traits of fungus-feeding bacterial genus Collimonas.</title>
        <authorList>
            <person name="Song C."/>
            <person name="Schmidt R."/>
            <person name="de Jager V."/>
            <person name="Krzyzanowska D."/>
            <person name="Jongedijk E."/>
            <person name="Cankar K."/>
            <person name="Beekwilder J."/>
            <person name="van Veen A."/>
            <person name="de Boer W."/>
            <person name="van Veen J.A."/>
            <person name="Garbeva P."/>
        </authorList>
    </citation>
    <scope>NUCLEOTIDE SEQUENCE [LARGE SCALE GENOMIC DNA]</scope>
    <source>
        <strain evidence="1 2">Ter91</strain>
    </source>
</reference>
<gene>
    <name evidence="1" type="ORF">CPter91_2635</name>
</gene>
<dbReference type="AlphaFoldDB" id="A0A127Q5A2"/>
<name>A0A127Q5A2_9BURK</name>
<dbReference type="EMBL" id="CP013234">
    <property type="protein sequence ID" value="AMP04985.1"/>
    <property type="molecule type" value="Genomic_DNA"/>
</dbReference>
<protein>
    <submittedName>
        <fullName evidence="1">Uncharacterized protein</fullName>
    </submittedName>
</protein>
<evidence type="ECO:0000313" key="2">
    <source>
        <dbReference type="Proteomes" id="UP000074561"/>
    </source>
</evidence>
<accession>A0A127Q5A2</accession>